<dbReference type="PANTHER" id="PTHR12287">
    <property type="entry name" value="EPIDERMAL GROWTH FACTOR RECEPTOR KINASE SUBSTRATE EPS8-RELATED PROTEIN"/>
    <property type="match status" value="1"/>
</dbReference>
<evidence type="ECO:0000313" key="15">
    <source>
        <dbReference type="Proteomes" id="UP000050525"/>
    </source>
</evidence>
<dbReference type="Pfam" id="PF08416">
    <property type="entry name" value="PTB"/>
    <property type="match status" value="1"/>
</dbReference>
<dbReference type="InterPro" id="IPR041418">
    <property type="entry name" value="SAM_3"/>
</dbReference>
<feature type="domain" description="SH3" evidence="13">
    <location>
        <begin position="439"/>
        <end position="498"/>
    </location>
</feature>
<dbReference type="Proteomes" id="UP000050525">
    <property type="component" value="Unassembled WGS sequence"/>
</dbReference>
<dbReference type="SUPFAM" id="SSF50044">
    <property type="entry name" value="SH3-domain"/>
    <property type="match status" value="1"/>
</dbReference>
<comment type="subcellular location">
    <subcellularLocation>
        <location evidence="1">Cytoplasm</location>
    </subcellularLocation>
</comment>
<accession>A0A151N8G4</accession>
<keyword evidence="5" id="KW-0597">Phosphoprotein</keyword>
<dbReference type="PANTHER" id="PTHR12287:SF19">
    <property type="entry name" value="EPIDERMAL GROWTH FACTOR RECEPTOR KINASE SUBSTRATE 8-LIKE PROTEIN 1"/>
    <property type="match status" value="1"/>
</dbReference>
<dbReference type="InterPro" id="IPR055093">
    <property type="entry name" value="EPS8_2nd"/>
</dbReference>
<keyword evidence="4" id="KW-0963">Cytoplasm</keyword>
<dbReference type="Pfam" id="PF00018">
    <property type="entry name" value="SH3_1"/>
    <property type="match status" value="1"/>
</dbReference>
<dbReference type="InterPro" id="IPR033928">
    <property type="entry name" value="EPS8_PTB"/>
</dbReference>
<dbReference type="InterPro" id="IPR035462">
    <property type="entry name" value="Eps8_SH3"/>
</dbReference>
<feature type="region of interest" description="Disordered" evidence="12">
    <location>
        <begin position="400"/>
        <end position="437"/>
    </location>
</feature>
<organism evidence="14 15">
    <name type="scientific">Alligator mississippiensis</name>
    <name type="common">American alligator</name>
    <dbReference type="NCBI Taxonomy" id="8496"/>
    <lineage>
        <taxon>Eukaryota</taxon>
        <taxon>Metazoa</taxon>
        <taxon>Chordata</taxon>
        <taxon>Craniata</taxon>
        <taxon>Vertebrata</taxon>
        <taxon>Euteleostomi</taxon>
        <taxon>Archelosauria</taxon>
        <taxon>Archosauria</taxon>
        <taxon>Crocodylia</taxon>
        <taxon>Alligatoridae</taxon>
        <taxon>Alligatorinae</taxon>
        <taxon>Alligator</taxon>
    </lineage>
</organism>
<evidence type="ECO:0000256" key="3">
    <source>
        <dbReference type="ARBA" id="ARBA00022443"/>
    </source>
</evidence>
<dbReference type="InterPro" id="IPR006020">
    <property type="entry name" value="PTB/PI_dom"/>
</dbReference>
<dbReference type="EMBL" id="AKHW03003823">
    <property type="protein sequence ID" value="KYO33047.1"/>
    <property type="molecule type" value="Genomic_DNA"/>
</dbReference>
<name>A0A151N8G4_ALLMI</name>
<evidence type="ECO:0000256" key="7">
    <source>
        <dbReference type="ARBA" id="ARBA00058563"/>
    </source>
</evidence>
<dbReference type="InterPro" id="IPR013625">
    <property type="entry name" value="PTB"/>
</dbReference>
<dbReference type="GO" id="GO:0007266">
    <property type="term" value="P:Rho protein signal transduction"/>
    <property type="evidence" value="ECO:0007669"/>
    <property type="project" value="TreeGrafter"/>
</dbReference>
<protein>
    <recommendedName>
        <fullName evidence="9">Epidermal growth factor receptor kinase substrate 8-like protein 1</fullName>
    </recommendedName>
    <alternativeName>
        <fullName evidence="10">Epidermal growth factor receptor pathway substrate 8-related protein 1</fullName>
    </alternativeName>
</protein>
<keyword evidence="6" id="KW-0175">Coiled coil</keyword>
<dbReference type="SUPFAM" id="SSF50729">
    <property type="entry name" value="PH domain-like"/>
    <property type="match status" value="1"/>
</dbReference>
<evidence type="ECO:0000256" key="2">
    <source>
        <dbReference type="ARBA" id="ARBA00006197"/>
    </source>
</evidence>
<dbReference type="GO" id="GO:0003779">
    <property type="term" value="F:actin binding"/>
    <property type="evidence" value="ECO:0007669"/>
    <property type="project" value="TreeGrafter"/>
</dbReference>
<dbReference type="InterPro" id="IPR001452">
    <property type="entry name" value="SH3_domain"/>
</dbReference>
<comment type="function">
    <text evidence="7">Stimulates guanine exchange activity of SOS1. May play a role in membrane ruffling and remodeling of the actin cytoskeleton.</text>
</comment>
<dbReference type="CDD" id="cd01210">
    <property type="entry name" value="PTB_EPS8"/>
    <property type="match status" value="1"/>
</dbReference>
<dbReference type="GO" id="GO:0005737">
    <property type="term" value="C:cytoplasm"/>
    <property type="evidence" value="ECO:0007669"/>
    <property type="project" value="UniProtKB-SubCell"/>
</dbReference>
<keyword evidence="3 11" id="KW-0728">SH3 domain</keyword>
<dbReference type="GO" id="GO:1900029">
    <property type="term" value="P:positive regulation of ruffle assembly"/>
    <property type="evidence" value="ECO:0007669"/>
    <property type="project" value="TreeGrafter"/>
</dbReference>
<dbReference type="FunFam" id="2.30.29.30:FF:000261">
    <property type="entry name" value="Epidermal growth factor receptor kinase substrate 8-like protein 1"/>
    <property type="match status" value="1"/>
</dbReference>
<dbReference type="InterPro" id="IPR039801">
    <property type="entry name" value="EPS8-like"/>
</dbReference>
<dbReference type="SMART" id="SM00462">
    <property type="entry name" value="PTB"/>
    <property type="match status" value="1"/>
</dbReference>
<dbReference type="FunFam" id="1.10.150.50:FF:000023">
    <property type="entry name" value="Epidermal growth factor receptor kinase substrate 8"/>
    <property type="match status" value="1"/>
</dbReference>
<evidence type="ECO:0000259" key="13">
    <source>
        <dbReference type="PROSITE" id="PS50002"/>
    </source>
</evidence>
<dbReference type="AlphaFoldDB" id="A0A151N8G4"/>
<evidence type="ECO:0000256" key="1">
    <source>
        <dbReference type="ARBA" id="ARBA00004496"/>
    </source>
</evidence>
<dbReference type="InterPro" id="IPR036028">
    <property type="entry name" value="SH3-like_dom_sf"/>
</dbReference>
<dbReference type="Pfam" id="PF18016">
    <property type="entry name" value="SAM_3"/>
    <property type="match status" value="1"/>
</dbReference>
<keyword evidence="15" id="KW-1185">Reference proteome</keyword>
<dbReference type="FunFam" id="2.30.30.40:FF:000071">
    <property type="entry name" value="Epidermal growth factor receptor kinase substrate 8"/>
    <property type="match status" value="1"/>
</dbReference>
<evidence type="ECO:0000313" key="14">
    <source>
        <dbReference type="EMBL" id="KYO33047.1"/>
    </source>
</evidence>
<evidence type="ECO:0000256" key="10">
    <source>
        <dbReference type="ARBA" id="ARBA00077699"/>
    </source>
</evidence>
<gene>
    <name evidence="14" type="primary">EPS8L1</name>
    <name evidence="14" type="ORF">Y1Q_0011024</name>
</gene>
<feature type="region of interest" description="Disordered" evidence="12">
    <location>
        <begin position="173"/>
        <end position="194"/>
    </location>
</feature>
<dbReference type="Gene3D" id="1.10.150.50">
    <property type="entry name" value="Transcription Factor, Ets-1"/>
    <property type="match status" value="1"/>
</dbReference>
<dbReference type="InterPro" id="IPR013761">
    <property type="entry name" value="SAM/pointed_sf"/>
</dbReference>
<dbReference type="GO" id="GO:0016301">
    <property type="term" value="F:kinase activity"/>
    <property type="evidence" value="ECO:0007669"/>
    <property type="project" value="UniProtKB-KW"/>
</dbReference>
<dbReference type="CDD" id="cd11764">
    <property type="entry name" value="SH3_Eps8"/>
    <property type="match status" value="1"/>
</dbReference>
<evidence type="ECO:0000256" key="5">
    <source>
        <dbReference type="ARBA" id="ARBA00022553"/>
    </source>
</evidence>
<dbReference type="GO" id="GO:0031982">
    <property type="term" value="C:vesicle"/>
    <property type="evidence" value="ECO:0007669"/>
    <property type="project" value="TreeGrafter"/>
</dbReference>
<feature type="compositionally biased region" description="Basic and acidic residues" evidence="12">
    <location>
        <begin position="413"/>
        <end position="423"/>
    </location>
</feature>
<dbReference type="STRING" id="8496.A0A151N8G4"/>
<evidence type="ECO:0000256" key="4">
    <source>
        <dbReference type="ARBA" id="ARBA00022490"/>
    </source>
</evidence>
<dbReference type="Gene3D" id="2.30.29.30">
    <property type="entry name" value="Pleckstrin-homology domain (PH domain)/Phosphotyrosine-binding domain (PTB)"/>
    <property type="match status" value="1"/>
</dbReference>
<dbReference type="Gene3D" id="2.30.30.40">
    <property type="entry name" value="SH3 Domains"/>
    <property type="match status" value="1"/>
</dbReference>
<evidence type="ECO:0000256" key="11">
    <source>
        <dbReference type="PROSITE-ProRule" id="PRU00192"/>
    </source>
</evidence>
<dbReference type="GO" id="GO:0032587">
    <property type="term" value="C:ruffle membrane"/>
    <property type="evidence" value="ECO:0007669"/>
    <property type="project" value="TreeGrafter"/>
</dbReference>
<dbReference type="SMART" id="SM00326">
    <property type="entry name" value="SH3"/>
    <property type="match status" value="1"/>
</dbReference>
<evidence type="ECO:0000256" key="12">
    <source>
        <dbReference type="SAM" id="MobiDB-lite"/>
    </source>
</evidence>
<dbReference type="GO" id="GO:0035023">
    <property type="term" value="P:regulation of Rho protein signal transduction"/>
    <property type="evidence" value="ECO:0007669"/>
    <property type="project" value="TreeGrafter"/>
</dbReference>
<comment type="subunit">
    <text evidence="8">Interacts with ABI1. Part of a complex that contains SOS1, ABI1 and EPS8L2. Associates with F-actin.</text>
</comment>
<dbReference type="Pfam" id="PF22975">
    <property type="entry name" value="EPS8_2nd"/>
    <property type="match status" value="1"/>
</dbReference>
<comment type="caution">
    <text evidence="14">The sequence shown here is derived from an EMBL/GenBank/DDBJ whole genome shotgun (WGS) entry which is preliminary data.</text>
</comment>
<evidence type="ECO:0000256" key="6">
    <source>
        <dbReference type="ARBA" id="ARBA00023054"/>
    </source>
</evidence>
<dbReference type="eggNOG" id="KOG3557">
    <property type="taxonomic scope" value="Eukaryota"/>
</dbReference>
<evidence type="ECO:0000256" key="9">
    <source>
        <dbReference type="ARBA" id="ARBA00067142"/>
    </source>
</evidence>
<dbReference type="CDD" id="cd09540">
    <property type="entry name" value="SAM_EPS8-like"/>
    <property type="match status" value="1"/>
</dbReference>
<comment type="similarity">
    <text evidence="2">Belongs to the EPS8 family.</text>
</comment>
<sequence>MSLLDNGLELPKLSARDIYEQRKKYSNIIMADVSQYTVNHLVTLSLGETEDLRTVEDAVRKLGEMDTQGHLWAQEMLLQVTSSTIKLSDVDSKDEMENYGLVTVLCCETVLVPRRPRSLLLLVFQEPHQPKPHVHFFQCDQIGAEFLREDINSALMDFKSGGNTQRKEVLRTNQEEMRQQQAARSPHPPGPRKVMIAPSAALSLQESLRGAADSSEPSHLTFLRAEQDMELLNRVFDDIESFMAKLQKSAEAFRILNQRRRSPRGQRHQQPGEGLLTLRARPPSLEEFADVLAKMKYSFSLLARLHSDIMNPSSEELVHFLFGPLRTVVEASGGPLFASEIHSPMLTLEAVTLLRGCLRPEELELWHLLGENWTQPRVDFPQGHATTYTPTFWSGWELPSQGPSGQPWEDPVETQHRHEERRAQQSAPSIEANGHRHSGDGKFVSCVYEFVARNSSELSVLQGELLEVLEDSKKWWKVQNRYGQTGYVPYNILAPALGPGFPGAHNYNGVAPANGNSSAGSSSGQGIFRSLKSPPQLAPKAKVPALHQARWDSTEGLAVDPSEKDWLSQLNSVNEELLQCLVNGRSGPAKPLHVPRTPDTSVPLGYDSDPAQVQAWLQAKGFSPQTVSALGVLNGSQLFSLHKNEFKAVSSEEGARVYSQVTVHHAMLEDSRKISELEAVMERQKKKVDSETEVSSLGANQGAGGFGGDCPDYGAAGGK</sequence>
<proteinExistence type="inferred from homology"/>
<dbReference type="PROSITE" id="PS50002">
    <property type="entry name" value="SH3"/>
    <property type="match status" value="1"/>
</dbReference>
<reference evidence="14 15" key="1">
    <citation type="journal article" date="2012" name="Genome Biol.">
        <title>Sequencing three crocodilian genomes to illuminate the evolution of archosaurs and amniotes.</title>
        <authorList>
            <person name="St John J.A."/>
            <person name="Braun E.L."/>
            <person name="Isberg S.R."/>
            <person name="Miles L.G."/>
            <person name="Chong A.Y."/>
            <person name="Gongora J."/>
            <person name="Dalzell P."/>
            <person name="Moran C."/>
            <person name="Bed'hom B."/>
            <person name="Abzhanov A."/>
            <person name="Burgess S.C."/>
            <person name="Cooksey A.M."/>
            <person name="Castoe T.A."/>
            <person name="Crawford N.G."/>
            <person name="Densmore L.D."/>
            <person name="Drew J.C."/>
            <person name="Edwards S.V."/>
            <person name="Faircloth B.C."/>
            <person name="Fujita M.K."/>
            <person name="Greenwold M.J."/>
            <person name="Hoffmann F.G."/>
            <person name="Howard J.M."/>
            <person name="Iguchi T."/>
            <person name="Janes D.E."/>
            <person name="Khan S.Y."/>
            <person name="Kohno S."/>
            <person name="de Koning A.J."/>
            <person name="Lance S.L."/>
            <person name="McCarthy F.M."/>
            <person name="McCormack J.E."/>
            <person name="Merchant M.E."/>
            <person name="Peterson D.G."/>
            <person name="Pollock D.D."/>
            <person name="Pourmand N."/>
            <person name="Raney B.J."/>
            <person name="Roessler K.A."/>
            <person name="Sanford J.R."/>
            <person name="Sawyer R.H."/>
            <person name="Schmidt C.J."/>
            <person name="Triplett E.W."/>
            <person name="Tuberville T.D."/>
            <person name="Venegas-Anaya M."/>
            <person name="Howard J.T."/>
            <person name="Jarvis E.D."/>
            <person name="Guillette L.J.Jr."/>
            <person name="Glenn T.C."/>
            <person name="Green R.E."/>
            <person name="Ray D.A."/>
        </authorList>
    </citation>
    <scope>NUCLEOTIDE SEQUENCE [LARGE SCALE GENOMIC DNA]</scope>
    <source>
        <strain evidence="14">KSC_2009_1</strain>
    </source>
</reference>
<dbReference type="InterPro" id="IPR011993">
    <property type="entry name" value="PH-like_dom_sf"/>
</dbReference>
<feature type="region of interest" description="Disordered" evidence="12">
    <location>
        <begin position="685"/>
        <end position="719"/>
    </location>
</feature>
<evidence type="ECO:0000256" key="8">
    <source>
        <dbReference type="ARBA" id="ARBA00065375"/>
    </source>
</evidence>